<dbReference type="Gene3D" id="3.40.50.2300">
    <property type="match status" value="1"/>
</dbReference>
<dbReference type="InterPro" id="IPR001789">
    <property type="entry name" value="Sig_transdc_resp-reg_receiver"/>
</dbReference>
<feature type="domain" description="Response regulatory" evidence="3">
    <location>
        <begin position="1"/>
        <end position="111"/>
    </location>
</feature>
<evidence type="ECO:0000313" key="4">
    <source>
        <dbReference type="EMBL" id="MCO5960122.1"/>
    </source>
</evidence>
<dbReference type="AlphaFoldDB" id="A0AAJ1C1N7"/>
<dbReference type="PANTHER" id="PTHR44591">
    <property type="entry name" value="STRESS RESPONSE REGULATOR PROTEIN 1"/>
    <property type="match status" value="1"/>
</dbReference>
<protein>
    <submittedName>
        <fullName evidence="4">Response regulator</fullName>
    </submittedName>
</protein>
<sequence>MDDDADIPLAISSLVRSPDYRAECFHSAEQLLERSNLDDFFCIISDIHMPSMDGIALMNALGDLDRDLPVILMTGRTEPDLEQKAYAGGAISVVAKPFSFEELCINLDKAGNHRRGNL</sequence>
<dbReference type="SMART" id="SM00448">
    <property type="entry name" value="REC"/>
    <property type="match status" value="1"/>
</dbReference>
<reference evidence="4" key="1">
    <citation type="submission" date="2022-06" db="EMBL/GenBank/DDBJ databases">
        <authorList>
            <person name="Sun Q."/>
        </authorList>
    </citation>
    <scope>NUCLEOTIDE SEQUENCE</scope>
    <source>
        <strain evidence="4">S101</strain>
    </source>
</reference>
<dbReference type="PROSITE" id="PS50110">
    <property type="entry name" value="RESPONSE_REGULATORY"/>
    <property type="match status" value="1"/>
</dbReference>
<dbReference type="Proteomes" id="UP001155380">
    <property type="component" value="Unassembled WGS sequence"/>
</dbReference>
<accession>A0AAJ1C1N7</accession>
<name>A0AAJ1C1N7_9HYPH</name>
<dbReference type="GO" id="GO:0000160">
    <property type="term" value="P:phosphorelay signal transduction system"/>
    <property type="evidence" value="ECO:0007669"/>
    <property type="project" value="InterPro"/>
</dbReference>
<dbReference type="Pfam" id="PF00072">
    <property type="entry name" value="Response_reg"/>
    <property type="match status" value="1"/>
</dbReference>
<comment type="caution">
    <text evidence="4">The sequence shown here is derived from an EMBL/GenBank/DDBJ whole genome shotgun (WGS) entry which is preliminary data.</text>
</comment>
<evidence type="ECO:0000256" key="2">
    <source>
        <dbReference type="PROSITE-ProRule" id="PRU00169"/>
    </source>
</evidence>
<evidence type="ECO:0000256" key="1">
    <source>
        <dbReference type="ARBA" id="ARBA00022553"/>
    </source>
</evidence>
<evidence type="ECO:0000259" key="3">
    <source>
        <dbReference type="PROSITE" id="PS50110"/>
    </source>
</evidence>
<proteinExistence type="predicted"/>
<evidence type="ECO:0000313" key="5">
    <source>
        <dbReference type="Proteomes" id="UP001155380"/>
    </source>
</evidence>
<organism evidence="4 5">
    <name type="scientific">Ciceribacter sichuanensis</name>
    <dbReference type="NCBI Taxonomy" id="2949647"/>
    <lineage>
        <taxon>Bacteria</taxon>
        <taxon>Pseudomonadati</taxon>
        <taxon>Pseudomonadota</taxon>
        <taxon>Alphaproteobacteria</taxon>
        <taxon>Hyphomicrobiales</taxon>
        <taxon>Rhizobiaceae</taxon>
        <taxon>Ciceribacter</taxon>
    </lineage>
</organism>
<keyword evidence="1 2" id="KW-0597">Phosphoprotein</keyword>
<gene>
    <name evidence="4" type="ORF">NBH21_25505</name>
</gene>
<dbReference type="InterPro" id="IPR050595">
    <property type="entry name" value="Bact_response_regulator"/>
</dbReference>
<dbReference type="PANTHER" id="PTHR44591:SF25">
    <property type="entry name" value="CHEMOTAXIS TWO-COMPONENT RESPONSE REGULATOR"/>
    <property type="match status" value="1"/>
</dbReference>
<dbReference type="EMBL" id="JAMXLX010000016">
    <property type="protein sequence ID" value="MCO5960122.1"/>
    <property type="molecule type" value="Genomic_DNA"/>
</dbReference>
<feature type="modified residue" description="4-aspartylphosphate" evidence="2">
    <location>
        <position position="46"/>
    </location>
</feature>
<dbReference type="SUPFAM" id="SSF52172">
    <property type="entry name" value="CheY-like"/>
    <property type="match status" value="1"/>
</dbReference>
<dbReference type="InterPro" id="IPR011006">
    <property type="entry name" value="CheY-like_superfamily"/>
</dbReference>